<dbReference type="InterPro" id="IPR036691">
    <property type="entry name" value="Endo/exonu/phosph_ase_sf"/>
</dbReference>
<dbReference type="Proteomes" id="UP000030746">
    <property type="component" value="Unassembled WGS sequence"/>
</dbReference>
<dbReference type="HOGENOM" id="CLU_614344_0_0_1"/>
<evidence type="ECO:0000256" key="3">
    <source>
        <dbReference type="ARBA" id="ARBA00022801"/>
    </source>
</evidence>
<keyword evidence="8" id="KW-1185">Reference proteome</keyword>
<reference evidence="7 8" key="1">
    <citation type="journal article" date="2013" name="Nature">
        <title>Insights into bilaterian evolution from three spiralian genomes.</title>
        <authorList>
            <person name="Simakov O."/>
            <person name="Marletaz F."/>
            <person name="Cho S.J."/>
            <person name="Edsinger-Gonzales E."/>
            <person name="Havlak P."/>
            <person name="Hellsten U."/>
            <person name="Kuo D.H."/>
            <person name="Larsson T."/>
            <person name="Lv J."/>
            <person name="Arendt D."/>
            <person name="Savage R."/>
            <person name="Osoegawa K."/>
            <person name="de Jong P."/>
            <person name="Grimwood J."/>
            <person name="Chapman J.A."/>
            <person name="Shapiro H."/>
            <person name="Aerts A."/>
            <person name="Otillar R.P."/>
            <person name="Terry A.Y."/>
            <person name="Boore J.L."/>
            <person name="Grigoriev I.V."/>
            <person name="Lindberg D.R."/>
            <person name="Seaver E.C."/>
            <person name="Weisblat D.A."/>
            <person name="Putnam N.H."/>
            <person name="Rokhsar D.S."/>
        </authorList>
    </citation>
    <scope>NUCLEOTIDE SEQUENCE [LARGE SCALE GENOMIC DNA]</scope>
</reference>
<dbReference type="KEGG" id="lgi:LOTGIDRAFT_162012"/>
<dbReference type="PANTHER" id="PTHR12606:SF141">
    <property type="entry name" value="GH15225P-RELATED"/>
    <property type="match status" value="1"/>
</dbReference>
<dbReference type="SUPFAM" id="SSF56219">
    <property type="entry name" value="DNase I-like"/>
    <property type="match status" value="1"/>
</dbReference>
<feature type="domain" description="Ubiquitin-like protease family profile" evidence="6">
    <location>
        <begin position="207"/>
        <end position="363"/>
    </location>
</feature>
<dbReference type="STRING" id="225164.V3ZNP1"/>
<dbReference type="InterPro" id="IPR003653">
    <property type="entry name" value="Peptidase_C48_C"/>
</dbReference>
<dbReference type="Gene3D" id="3.60.10.10">
    <property type="entry name" value="Endonuclease/exonuclease/phosphatase"/>
    <property type="match status" value="1"/>
</dbReference>
<dbReference type="InterPro" id="IPR038765">
    <property type="entry name" value="Papain-like_cys_pep_sf"/>
</dbReference>
<evidence type="ECO:0000256" key="4">
    <source>
        <dbReference type="ARBA" id="ARBA00022807"/>
    </source>
</evidence>
<evidence type="ECO:0000256" key="2">
    <source>
        <dbReference type="ARBA" id="ARBA00022670"/>
    </source>
</evidence>
<dbReference type="OrthoDB" id="6132600at2759"/>
<dbReference type="GO" id="GO:0016926">
    <property type="term" value="P:protein desumoylation"/>
    <property type="evidence" value="ECO:0007669"/>
    <property type="project" value="TreeGrafter"/>
</dbReference>
<evidence type="ECO:0000256" key="1">
    <source>
        <dbReference type="ARBA" id="ARBA00005234"/>
    </source>
</evidence>
<dbReference type="GO" id="GO:0005634">
    <property type="term" value="C:nucleus"/>
    <property type="evidence" value="ECO:0007669"/>
    <property type="project" value="TreeGrafter"/>
</dbReference>
<feature type="coiled-coil region" evidence="5">
    <location>
        <begin position="400"/>
        <end position="427"/>
    </location>
</feature>
<dbReference type="SUPFAM" id="SSF54001">
    <property type="entry name" value="Cysteine proteinases"/>
    <property type="match status" value="1"/>
</dbReference>
<dbReference type="EMBL" id="KB201977">
    <property type="protein sequence ID" value="ESO92988.1"/>
    <property type="molecule type" value="Genomic_DNA"/>
</dbReference>
<evidence type="ECO:0000313" key="8">
    <source>
        <dbReference type="Proteomes" id="UP000030746"/>
    </source>
</evidence>
<gene>
    <name evidence="7" type="ORF">LOTGIDRAFT_162012</name>
</gene>
<keyword evidence="2" id="KW-0645">Protease</keyword>
<dbReference type="PROSITE" id="PS50600">
    <property type="entry name" value="ULP_PROTEASE"/>
    <property type="match status" value="1"/>
</dbReference>
<protein>
    <recommendedName>
        <fullName evidence="6">Ubiquitin-like protease family profile domain-containing protein</fullName>
    </recommendedName>
</protein>
<dbReference type="GO" id="GO:0006508">
    <property type="term" value="P:proteolysis"/>
    <property type="evidence" value="ECO:0007669"/>
    <property type="project" value="UniProtKB-KW"/>
</dbReference>
<evidence type="ECO:0000256" key="5">
    <source>
        <dbReference type="SAM" id="Coils"/>
    </source>
</evidence>
<evidence type="ECO:0000259" key="6">
    <source>
        <dbReference type="PROSITE" id="PS50600"/>
    </source>
</evidence>
<keyword evidence="4" id="KW-0788">Thiol protease</keyword>
<comment type="similarity">
    <text evidence="1">Belongs to the peptidase C48 family.</text>
</comment>
<keyword evidence="5" id="KW-0175">Coiled coil</keyword>
<proteinExistence type="inferred from homology"/>
<dbReference type="Pfam" id="PF02902">
    <property type="entry name" value="Peptidase_C48"/>
    <property type="match status" value="1"/>
</dbReference>
<sequence>MSLLSLSFRLDNCLKNVNILGVYKPPKTPVANLITAVGNVTRGWKIDDYSLVLGDFNIQLNSKEYVRLNSELNGMEQCIREPTTNAGTTIDFVFSNVPCELNKCGIIENYFSDNKLIYTVIASKNSMAFDTLKLDEHIVIPKRIVEEKKIEFSEQKCAKTISRCKAGKNDRAVSEQKCAKQISKCKAGKNDRAVILSDLICCRGFGYSLKETDLNTLVGKNWLNDQIINFYMKILERDEDLSGTEITMLDTFAYLRIESNMQAAVDMFTDQNLLTYSKILIPIHTPHHWSLVVVYVDSKTIKYYDSVVHKEIGYQCMRKMKDFLLMLESIQPSNWIQIYEKDTTLQLNGYDCGVCTYMNAWLVLGRSLKVMNTELRTVEQELPEKTTASDDERLFSEEMETDTVNEMEILKRELEELKSRVNRIELSIEQILPSHPLKRRKAATSI</sequence>
<accession>V3ZNP1</accession>
<evidence type="ECO:0000313" key="7">
    <source>
        <dbReference type="EMBL" id="ESO92988.1"/>
    </source>
</evidence>
<organism evidence="7 8">
    <name type="scientific">Lottia gigantea</name>
    <name type="common">Giant owl limpet</name>
    <dbReference type="NCBI Taxonomy" id="225164"/>
    <lineage>
        <taxon>Eukaryota</taxon>
        <taxon>Metazoa</taxon>
        <taxon>Spiralia</taxon>
        <taxon>Lophotrochozoa</taxon>
        <taxon>Mollusca</taxon>
        <taxon>Gastropoda</taxon>
        <taxon>Patellogastropoda</taxon>
        <taxon>Lottioidea</taxon>
        <taxon>Lottiidae</taxon>
        <taxon>Lottia</taxon>
    </lineage>
</organism>
<name>V3ZNP1_LOTGI</name>
<keyword evidence="3" id="KW-0378">Hydrolase</keyword>
<dbReference type="AlphaFoldDB" id="V3ZNP1"/>
<dbReference type="RefSeq" id="XP_009056198.1">
    <property type="nucleotide sequence ID" value="XM_009057950.1"/>
</dbReference>
<dbReference type="PANTHER" id="PTHR12606">
    <property type="entry name" value="SENTRIN/SUMO-SPECIFIC PROTEASE"/>
    <property type="match status" value="1"/>
</dbReference>
<dbReference type="GeneID" id="20238864"/>
<dbReference type="CTD" id="20238864"/>
<dbReference type="GO" id="GO:0016929">
    <property type="term" value="F:deSUMOylase activity"/>
    <property type="evidence" value="ECO:0007669"/>
    <property type="project" value="TreeGrafter"/>
</dbReference>
<dbReference type="Gene3D" id="3.40.395.10">
    <property type="entry name" value="Adenoviral Proteinase, Chain A"/>
    <property type="match status" value="1"/>
</dbReference>